<dbReference type="AlphaFoldDB" id="A0A0D3GM87"/>
<sequence length="63" mass="6832">MAMRALLPKLRIPAAASRRTLPPFRSSSTASQDKLAAAKERSPQLYDEYGADSCSILTSISSF</sequence>
<evidence type="ECO:0000313" key="2">
    <source>
        <dbReference type="EnsemblPlants" id="OBART07G02920.1"/>
    </source>
</evidence>
<organism evidence="2">
    <name type="scientific">Oryza barthii</name>
    <dbReference type="NCBI Taxonomy" id="65489"/>
    <lineage>
        <taxon>Eukaryota</taxon>
        <taxon>Viridiplantae</taxon>
        <taxon>Streptophyta</taxon>
        <taxon>Embryophyta</taxon>
        <taxon>Tracheophyta</taxon>
        <taxon>Spermatophyta</taxon>
        <taxon>Magnoliopsida</taxon>
        <taxon>Liliopsida</taxon>
        <taxon>Poales</taxon>
        <taxon>Poaceae</taxon>
        <taxon>BOP clade</taxon>
        <taxon>Oryzoideae</taxon>
        <taxon>Oryzeae</taxon>
        <taxon>Oryzinae</taxon>
        <taxon>Oryza</taxon>
    </lineage>
</organism>
<evidence type="ECO:0000313" key="3">
    <source>
        <dbReference type="Proteomes" id="UP000026960"/>
    </source>
</evidence>
<dbReference type="EnsemblPlants" id="OBART07G02920.1">
    <property type="protein sequence ID" value="OBART07G02920.1"/>
    <property type="gene ID" value="OBART07G02920"/>
</dbReference>
<feature type="region of interest" description="Disordered" evidence="1">
    <location>
        <begin position="18"/>
        <end position="40"/>
    </location>
</feature>
<dbReference type="Proteomes" id="UP000026960">
    <property type="component" value="Chromosome 7"/>
</dbReference>
<name>A0A0D3GM87_9ORYZ</name>
<evidence type="ECO:0000256" key="1">
    <source>
        <dbReference type="SAM" id="MobiDB-lite"/>
    </source>
</evidence>
<reference evidence="2" key="1">
    <citation type="journal article" date="2009" name="Rice">
        <title>De Novo Next Generation Sequencing of Plant Genomes.</title>
        <authorList>
            <person name="Rounsley S."/>
            <person name="Marri P.R."/>
            <person name="Yu Y."/>
            <person name="He R."/>
            <person name="Sisneros N."/>
            <person name="Goicoechea J.L."/>
            <person name="Lee S.J."/>
            <person name="Angelova A."/>
            <person name="Kudrna D."/>
            <person name="Luo M."/>
            <person name="Affourtit J."/>
            <person name="Desany B."/>
            <person name="Knight J."/>
            <person name="Niazi F."/>
            <person name="Egholm M."/>
            <person name="Wing R.A."/>
        </authorList>
    </citation>
    <scope>NUCLEOTIDE SEQUENCE [LARGE SCALE GENOMIC DNA]</scope>
    <source>
        <strain evidence="2">cv. IRGC 105608</strain>
    </source>
</reference>
<dbReference type="PaxDb" id="65489-OBART07G02920.1"/>
<proteinExistence type="predicted"/>
<accession>A0A0D3GM87</accession>
<dbReference type="HOGENOM" id="CLU_2889348_0_0_1"/>
<reference evidence="2" key="2">
    <citation type="submission" date="2015-03" db="UniProtKB">
        <authorList>
            <consortium name="EnsemblPlants"/>
        </authorList>
    </citation>
    <scope>IDENTIFICATION</scope>
</reference>
<keyword evidence="3" id="KW-1185">Reference proteome</keyword>
<dbReference type="Gramene" id="OBART07G02920.1">
    <property type="protein sequence ID" value="OBART07G02920.1"/>
    <property type="gene ID" value="OBART07G02920"/>
</dbReference>
<protein>
    <submittedName>
        <fullName evidence="2">Uncharacterized protein</fullName>
    </submittedName>
</protein>